<dbReference type="PROSITE" id="PS51257">
    <property type="entry name" value="PROKAR_LIPOPROTEIN"/>
    <property type="match status" value="1"/>
</dbReference>
<keyword evidence="1" id="KW-1133">Transmembrane helix</keyword>
<sequence length="252" mass="28286">MVSRWQPHCVVVSSASSSCAWLGASACCKSSEWHFSGVVAQATLKPNRLRLKQQHHLWTCFSSSHATVRSYTIRPCASATSTNFDQNTQNGGEMQQDAAVSGLSFEMLKPVQSFPWHRVSRRLAERLVQSLWTVGKWIMIPVLLLSVLNEVSYTLMQEKLLLIPISMIGGIIFVGILNEVFADISGDVEQKIKFPWHLFAIGIVFVLVKGVAPSFSRWAQFILPHFANGGLWQVIWLANLWKKQNDSKQTAE</sequence>
<organism evidence="2 3">
    <name type="scientific">Sphagnum jensenii</name>
    <dbReference type="NCBI Taxonomy" id="128206"/>
    <lineage>
        <taxon>Eukaryota</taxon>
        <taxon>Viridiplantae</taxon>
        <taxon>Streptophyta</taxon>
        <taxon>Embryophyta</taxon>
        <taxon>Bryophyta</taxon>
        <taxon>Sphagnophytina</taxon>
        <taxon>Sphagnopsida</taxon>
        <taxon>Sphagnales</taxon>
        <taxon>Sphagnaceae</taxon>
        <taxon>Sphagnum</taxon>
    </lineage>
</organism>
<feature type="transmembrane region" description="Helical" evidence="1">
    <location>
        <begin position="218"/>
        <end position="238"/>
    </location>
</feature>
<reference evidence="2" key="1">
    <citation type="submission" date="2024-02" db="EMBL/GenBank/DDBJ databases">
        <authorList>
            <consortium name="ELIXIR-Norway"/>
            <consortium name="Elixir Norway"/>
        </authorList>
    </citation>
    <scope>NUCLEOTIDE SEQUENCE</scope>
</reference>
<keyword evidence="3" id="KW-1185">Reference proteome</keyword>
<proteinExistence type="predicted"/>
<feature type="transmembrane region" description="Helical" evidence="1">
    <location>
        <begin position="160"/>
        <end position="182"/>
    </location>
</feature>
<feature type="transmembrane region" description="Helical" evidence="1">
    <location>
        <begin position="194"/>
        <end position="212"/>
    </location>
</feature>
<accession>A0ABP0X262</accession>
<dbReference type="PANTHER" id="PTHR36000:SF2">
    <property type="entry name" value="DEFECTIVE 1273 PROTEIN, PUTATIVE-RELATED"/>
    <property type="match status" value="1"/>
</dbReference>
<protein>
    <submittedName>
        <fullName evidence="2">Uncharacterized protein</fullName>
    </submittedName>
</protein>
<name>A0ABP0X262_9BRYO</name>
<gene>
    <name evidence="2" type="ORF">CSSPJE1EN1_LOCUS18677</name>
</gene>
<dbReference type="Proteomes" id="UP001497444">
    <property type="component" value="Chromosome 5"/>
</dbReference>
<evidence type="ECO:0000313" key="2">
    <source>
        <dbReference type="EMBL" id="CAK9273199.1"/>
    </source>
</evidence>
<evidence type="ECO:0000313" key="3">
    <source>
        <dbReference type="Proteomes" id="UP001497444"/>
    </source>
</evidence>
<keyword evidence="1" id="KW-0812">Transmembrane</keyword>
<keyword evidence="1" id="KW-0472">Membrane</keyword>
<dbReference type="PANTHER" id="PTHR36000">
    <property type="entry name" value="DEFECTIVE 1273 PROTEIN, PUTATIVE-RELATED"/>
    <property type="match status" value="1"/>
</dbReference>
<feature type="transmembrane region" description="Helical" evidence="1">
    <location>
        <begin position="127"/>
        <end position="148"/>
    </location>
</feature>
<evidence type="ECO:0000256" key="1">
    <source>
        <dbReference type="SAM" id="Phobius"/>
    </source>
</evidence>
<dbReference type="EMBL" id="OZ020100">
    <property type="protein sequence ID" value="CAK9273199.1"/>
    <property type="molecule type" value="Genomic_DNA"/>
</dbReference>